<protein>
    <submittedName>
        <fullName evidence="1">Uncharacterized protein</fullName>
    </submittedName>
</protein>
<comment type="caution">
    <text evidence="1">The sequence shown here is derived from an EMBL/GenBank/DDBJ whole genome shotgun (WGS) entry which is preliminary data.</text>
</comment>
<sequence>MRMRKRGIVSPEVHDAVCPNFGDMPSSSDHQLFLQRGGVVLLWLWLQRGCPNQIGDARIRDAQFSRQHHYLRCSGKGE</sequence>
<name>A0A1D3D7S4_9EIME</name>
<reference evidence="1 2" key="1">
    <citation type="journal article" date="2016" name="BMC Genomics">
        <title>Comparative genomics reveals Cyclospora cayetanensis possesses coccidia-like metabolism and invasion components but unique surface antigens.</title>
        <authorList>
            <person name="Liu S."/>
            <person name="Wang L."/>
            <person name="Zheng H."/>
            <person name="Xu Z."/>
            <person name="Roellig D.M."/>
            <person name="Li N."/>
            <person name="Frace M.A."/>
            <person name="Tang K."/>
            <person name="Arrowood M.J."/>
            <person name="Moss D.M."/>
            <person name="Zhang L."/>
            <person name="Feng Y."/>
            <person name="Xiao L."/>
        </authorList>
    </citation>
    <scope>NUCLEOTIDE SEQUENCE [LARGE SCALE GENOMIC DNA]</scope>
    <source>
        <strain evidence="1 2">CHN_HEN01</strain>
    </source>
</reference>
<gene>
    <name evidence="1" type="ORF">cyc_05504</name>
</gene>
<proteinExistence type="predicted"/>
<dbReference type="InParanoid" id="A0A1D3D7S4"/>
<keyword evidence="2" id="KW-1185">Reference proteome</keyword>
<organism evidence="1 2">
    <name type="scientific">Cyclospora cayetanensis</name>
    <dbReference type="NCBI Taxonomy" id="88456"/>
    <lineage>
        <taxon>Eukaryota</taxon>
        <taxon>Sar</taxon>
        <taxon>Alveolata</taxon>
        <taxon>Apicomplexa</taxon>
        <taxon>Conoidasida</taxon>
        <taxon>Coccidia</taxon>
        <taxon>Eucoccidiorida</taxon>
        <taxon>Eimeriorina</taxon>
        <taxon>Eimeriidae</taxon>
        <taxon>Cyclospora</taxon>
    </lineage>
</organism>
<evidence type="ECO:0000313" key="2">
    <source>
        <dbReference type="Proteomes" id="UP000095192"/>
    </source>
</evidence>
<evidence type="ECO:0000313" key="1">
    <source>
        <dbReference type="EMBL" id="OEH79507.1"/>
    </source>
</evidence>
<dbReference type="VEuPathDB" id="ToxoDB:cyc_05504"/>
<dbReference type="AlphaFoldDB" id="A0A1D3D7S4"/>
<accession>A0A1D3D7S4</accession>
<dbReference type="Proteomes" id="UP000095192">
    <property type="component" value="Unassembled WGS sequence"/>
</dbReference>
<dbReference type="EMBL" id="JROU02000363">
    <property type="protein sequence ID" value="OEH79507.1"/>
    <property type="molecule type" value="Genomic_DNA"/>
</dbReference>